<evidence type="ECO:0000256" key="3">
    <source>
        <dbReference type="ARBA" id="ARBA00023125"/>
    </source>
</evidence>
<keyword evidence="5" id="KW-0539">Nucleus</keyword>
<dbReference type="GO" id="GO:0003677">
    <property type="term" value="F:DNA binding"/>
    <property type="evidence" value="ECO:0007669"/>
    <property type="project" value="UniProtKB-KW"/>
</dbReference>
<dbReference type="PROSITE" id="PS51032">
    <property type="entry name" value="AP2_ERF"/>
    <property type="match status" value="1"/>
</dbReference>
<dbReference type="FunFam" id="3.30.730.10:FF:000001">
    <property type="entry name" value="Ethylene-responsive transcription factor 2"/>
    <property type="match status" value="1"/>
</dbReference>
<dbReference type="PANTHER" id="PTHR31190:SF473">
    <property type="entry name" value="OS05G0437100 PROTEIN"/>
    <property type="match status" value="1"/>
</dbReference>
<evidence type="ECO:0000256" key="5">
    <source>
        <dbReference type="ARBA" id="ARBA00023242"/>
    </source>
</evidence>
<protein>
    <recommendedName>
        <fullName evidence="7">AP2/ERF domain-containing protein</fullName>
    </recommendedName>
</protein>
<dbReference type="InterPro" id="IPR044808">
    <property type="entry name" value="ERF_plant"/>
</dbReference>
<evidence type="ECO:0000256" key="2">
    <source>
        <dbReference type="ARBA" id="ARBA00023015"/>
    </source>
</evidence>
<proteinExistence type="predicted"/>
<evidence type="ECO:0000256" key="1">
    <source>
        <dbReference type="ARBA" id="ARBA00004123"/>
    </source>
</evidence>
<dbReference type="GO" id="GO:0003700">
    <property type="term" value="F:DNA-binding transcription factor activity"/>
    <property type="evidence" value="ECO:0007669"/>
    <property type="project" value="InterPro"/>
</dbReference>
<dbReference type="SMART" id="SM00380">
    <property type="entry name" value="AP2"/>
    <property type="match status" value="1"/>
</dbReference>
<comment type="caution">
    <text evidence="8">The sequence shown here is derived from an EMBL/GenBank/DDBJ whole genome shotgun (WGS) entry which is preliminary data.</text>
</comment>
<feature type="compositionally biased region" description="Gly residues" evidence="6">
    <location>
        <begin position="53"/>
        <end position="63"/>
    </location>
</feature>
<accession>A0A8J5GQY3</accession>
<evidence type="ECO:0000259" key="7">
    <source>
        <dbReference type="PROSITE" id="PS51032"/>
    </source>
</evidence>
<gene>
    <name evidence="8" type="ORF">ZIOFF_037537</name>
</gene>
<dbReference type="Pfam" id="PF00847">
    <property type="entry name" value="AP2"/>
    <property type="match status" value="1"/>
</dbReference>
<keyword evidence="2" id="KW-0805">Transcription regulation</keyword>
<dbReference type="AlphaFoldDB" id="A0A8J5GQY3"/>
<sequence>MAEKVALLMTQEMLVSENSAMVTTLASVIAGERRPPPLPVCLREYSSLLSRDGGCGGGDGGSGMKRARAAAAPPRERATGSHAVAETEQPHLQPPTAAPAKFRGVRQRRWGKWAAEIRDPSKAARVWLGTFETAEEAARAYDRAALRFRGSRAKLNFPERAVLRRQSSLPPGPEVSGDYSRLSQVAPPLDQFTYLNCDP</sequence>
<dbReference type="Proteomes" id="UP000734854">
    <property type="component" value="Unassembled WGS sequence"/>
</dbReference>
<evidence type="ECO:0000313" key="8">
    <source>
        <dbReference type="EMBL" id="KAG6505183.1"/>
    </source>
</evidence>
<dbReference type="GO" id="GO:0009873">
    <property type="term" value="P:ethylene-activated signaling pathway"/>
    <property type="evidence" value="ECO:0007669"/>
    <property type="project" value="InterPro"/>
</dbReference>
<keyword evidence="4" id="KW-0804">Transcription</keyword>
<dbReference type="GO" id="GO:0005634">
    <property type="term" value="C:nucleus"/>
    <property type="evidence" value="ECO:0007669"/>
    <property type="project" value="UniProtKB-SubCell"/>
</dbReference>
<reference evidence="8 9" key="1">
    <citation type="submission" date="2020-08" db="EMBL/GenBank/DDBJ databases">
        <title>Plant Genome Project.</title>
        <authorList>
            <person name="Zhang R.-G."/>
        </authorList>
    </citation>
    <scope>NUCLEOTIDE SEQUENCE [LARGE SCALE GENOMIC DNA]</scope>
    <source>
        <tissue evidence="8">Rhizome</tissue>
    </source>
</reference>
<feature type="region of interest" description="Disordered" evidence="6">
    <location>
        <begin position="53"/>
        <end position="97"/>
    </location>
</feature>
<comment type="subcellular location">
    <subcellularLocation>
        <location evidence="1">Nucleus</location>
    </subcellularLocation>
</comment>
<keyword evidence="9" id="KW-1185">Reference proteome</keyword>
<name>A0A8J5GQY3_ZINOF</name>
<keyword evidence="3" id="KW-0238">DNA-binding</keyword>
<feature type="domain" description="AP2/ERF" evidence="7">
    <location>
        <begin position="101"/>
        <end position="158"/>
    </location>
</feature>
<organism evidence="8 9">
    <name type="scientific">Zingiber officinale</name>
    <name type="common">Ginger</name>
    <name type="synonym">Amomum zingiber</name>
    <dbReference type="NCBI Taxonomy" id="94328"/>
    <lineage>
        <taxon>Eukaryota</taxon>
        <taxon>Viridiplantae</taxon>
        <taxon>Streptophyta</taxon>
        <taxon>Embryophyta</taxon>
        <taxon>Tracheophyta</taxon>
        <taxon>Spermatophyta</taxon>
        <taxon>Magnoliopsida</taxon>
        <taxon>Liliopsida</taxon>
        <taxon>Zingiberales</taxon>
        <taxon>Zingiberaceae</taxon>
        <taxon>Zingiber</taxon>
    </lineage>
</organism>
<dbReference type="PANTHER" id="PTHR31190">
    <property type="entry name" value="DNA-BINDING DOMAIN"/>
    <property type="match status" value="1"/>
</dbReference>
<dbReference type="CDD" id="cd00018">
    <property type="entry name" value="AP2"/>
    <property type="match status" value="1"/>
</dbReference>
<evidence type="ECO:0000313" key="9">
    <source>
        <dbReference type="Proteomes" id="UP000734854"/>
    </source>
</evidence>
<dbReference type="EMBL" id="JACMSC010000010">
    <property type="protein sequence ID" value="KAG6505183.1"/>
    <property type="molecule type" value="Genomic_DNA"/>
</dbReference>
<evidence type="ECO:0000256" key="6">
    <source>
        <dbReference type="SAM" id="MobiDB-lite"/>
    </source>
</evidence>
<evidence type="ECO:0000256" key="4">
    <source>
        <dbReference type="ARBA" id="ARBA00023163"/>
    </source>
</evidence>
<dbReference type="InterPro" id="IPR001471">
    <property type="entry name" value="AP2/ERF_dom"/>
</dbReference>
<dbReference type="OrthoDB" id="550883at2759"/>